<dbReference type="SMART" id="SM00647">
    <property type="entry name" value="IBR"/>
    <property type="match status" value="1"/>
</dbReference>
<dbReference type="Pfam" id="PF01485">
    <property type="entry name" value="IBR"/>
    <property type="match status" value="1"/>
</dbReference>
<feature type="region of interest" description="Disordered" evidence="13">
    <location>
        <begin position="1"/>
        <end position="40"/>
    </location>
</feature>
<dbReference type="AlphaFoldDB" id="A0AAD4XKU6"/>
<dbReference type="Gene3D" id="3.10.110.10">
    <property type="entry name" value="Ubiquitin Conjugating Enzyme"/>
    <property type="match status" value="1"/>
</dbReference>
<dbReference type="InterPro" id="IPR017907">
    <property type="entry name" value="Znf_RING_CS"/>
</dbReference>
<dbReference type="EC" id="2.3.2.31" evidence="5"/>
<evidence type="ECO:0000256" key="10">
    <source>
        <dbReference type="ARBA" id="ARBA00022786"/>
    </source>
</evidence>
<name>A0AAD4XKU6_9MAGN</name>
<sequence>MSNGFNPNQQPHHVIGNTESKSVFNKEKLEEEEDLRESEKFKDEVGDILRRFEDIKLAAQEPKLSEEQLRVNDKLQEEEVLAMEAIYGENVIVLDREDGLRSFQINIHIDVPDKLVMSTKIGSFCGEVEFGGIGSEAMEINDNSNELFYSFKVQYLPPILLTCLLPKAYPSHSAPFFLPSPLCQMLDTIWMGQSGKEIVYPWVDWLQNSSLSYLEFDNIIPLDSFEKADSAGDRRAVSESVSPDVDIPSLLNYNDEKCNEKVRQNLHECCICLSEYTGTNFIRLPCKHFFCLNCMETYTTMHAKESVAIPCPQIKCKELVPSGLVKRLLGDEKFEQWESHLFQKTLDSMSDLVYCPRCETACLEDENHLAQCPKCFFAFCGLCRDRLHIDRQHSTQLMGKQKQKELDMINQLRSVAKIMRIATQCPLCQMAIYRTEGCNQMHCSYCGQDFYYCYGKAQMRQQHSHYCYLCRKIVKRSSQHYGPKGCKQHSGG</sequence>
<dbReference type="GO" id="GO:0061630">
    <property type="term" value="F:ubiquitin protein ligase activity"/>
    <property type="evidence" value="ECO:0007669"/>
    <property type="project" value="UniProtKB-EC"/>
</dbReference>
<keyword evidence="11" id="KW-0862">Zinc</keyword>
<evidence type="ECO:0000256" key="8">
    <source>
        <dbReference type="ARBA" id="ARBA00022737"/>
    </source>
</evidence>
<evidence type="ECO:0000256" key="11">
    <source>
        <dbReference type="ARBA" id="ARBA00022833"/>
    </source>
</evidence>
<comment type="cofactor">
    <cofactor evidence="2">
        <name>Zn(2+)</name>
        <dbReference type="ChEBI" id="CHEBI:29105"/>
    </cofactor>
</comment>
<dbReference type="SMART" id="SM00184">
    <property type="entry name" value="RING"/>
    <property type="match status" value="2"/>
</dbReference>
<keyword evidence="10" id="KW-0833">Ubl conjugation pathway</keyword>
<keyword evidence="6" id="KW-0808">Transferase</keyword>
<dbReference type="CDD" id="cd20336">
    <property type="entry name" value="Rcat_RBR"/>
    <property type="match status" value="1"/>
</dbReference>
<protein>
    <recommendedName>
        <fullName evidence="5">RBR-type E3 ubiquitin transferase</fullName>
        <ecNumber evidence="5">2.3.2.31</ecNumber>
    </recommendedName>
</protein>
<keyword evidence="17" id="KW-1185">Reference proteome</keyword>
<dbReference type="InterPro" id="IPR031127">
    <property type="entry name" value="E3_UB_ligase_RBR"/>
</dbReference>
<evidence type="ECO:0000256" key="2">
    <source>
        <dbReference type="ARBA" id="ARBA00001947"/>
    </source>
</evidence>
<evidence type="ECO:0000313" key="16">
    <source>
        <dbReference type="EMBL" id="KAI3923754.1"/>
    </source>
</evidence>
<dbReference type="Gene3D" id="1.20.120.1750">
    <property type="match status" value="1"/>
</dbReference>
<evidence type="ECO:0000256" key="7">
    <source>
        <dbReference type="ARBA" id="ARBA00022723"/>
    </source>
</evidence>
<comment type="function">
    <text evidence="3">Might act as an E3 ubiquitin-protein ligase, or as part of E3 complex, which accepts ubiquitin from specific E2 ubiquitin-conjugating enzymes and then transfers it to substrates.</text>
</comment>
<keyword evidence="8" id="KW-0677">Repeat</keyword>
<dbReference type="InterPro" id="IPR013083">
    <property type="entry name" value="Znf_RING/FYVE/PHD"/>
</dbReference>
<dbReference type="InterPro" id="IPR016135">
    <property type="entry name" value="UBQ-conjugating_enzyme/RWD"/>
</dbReference>
<evidence type="ECO:0000256" key="3">
    <source>
        <dbReference type="ARBA" id="ARBA00003976"/>
    </source>
</evidence>
<dbReference type="CDD" id="cd20341">
    <property type="entry name" value="BRcat_RBR_RNF14"/>
    <property type="match status" value="1"/>
</dbReference>
<evidence type="ECO:0000256" key="5">
    <source>
        <dbReference type="ARBA" id="ARBA00012251"/>
    </source>
</evidence>
<evidence type="ECO:0000259" key="14">
    <source>
        <dbReference type="PROSITE" id="PS50089"/>
    </source>
</evidence>
<evidence type="ECO:0000259" key="15">
    <source>
        <dbReference type="PROSITE" id="PS51873"/>
    </source>
</evidence>
<dbReference type="InterPro" id="IPR044066">
    <property type="entry name" value="TRIAD_supradom"/>
</dbReference>
<comment type="catalytic activity">
    <reaction evidence="1">
        <text>[E2 ubiquitin-conjugating enzyme]-S-ubiquitinyl-L-cysteine + [acceptor protein]-L-lysine = [E2 ubiquitin-conjugating enzyme]-L-cysteine + [acceptor protein]-N(6)-ubiquitinyl-L-lysine.</text>
        <dbReference type="EC" id="2.3.2.31"/>
    </reaction>
</comment>
<evidence type="ECO:0000256" key="13">
    <source>
        <dbReference type="SAM" id="MobiDB-lite"/>
    </source>
</evidence>
<evidence type="ECO:0000256" key="4">
    <source>
        <dbReference type="ARBA" id="ARBA00005884"/>
    </source>
</evidence>
<dbReference type="PROSITE" id="PS00518">
    <property type="entry name" value="ZF_RING_1"/>
    <property type="match status" value="1"/>
</dbReference>
<evidence type="ECO:0000256" key="12">
    <source>
        <dbReference type="PROSITE-ProRule" id="PRU00175"/>
    </source>
</evidence>
<dbReference type="Pfam" id="PF05773">
    <property type="entry name" value="RWD"/>
    <property type="match status" value="1"/>
</dbReference>
<dbReference type="SUPFAM" id="SSF57850">
    <property type="entry name" value="RING/U-box"/>
    <property type="match status" value="3"/>
</dbReference>
<feature type="domain" description="RING-type" evidence="14">
    <location>
        <begin position="269"/>
        <end position="315"/>
    </location>
</feature>
<dbReference type="InterPro" id="IPR006575">
    <property type="entry name" value="RWD_dom"/>
</dbReference>
<dbReference type="EMBL" id="JAJJMB010008429">
    <property type="protein sequence ID" value="KAI3923754.1"/>
    <property type="molecule type" value="Genomic_DNA"/>
</dbReference>
<keyword evidence="9 12" id="KW-0863">Zinc-finger</keyword>
<comment type="similarity">
    <text evidence="4">Belongs to the RBR family. Ariadne subfamily.</text>
</comment>
<dbReference type="GO" id="GO:0008270">
    <property type="term" value="F:zinc ion binding"/>
    <property type="evidence" value="ECO:0007669"/>
    <property type="project" value="UniProtKB-KW"/>
</dbReference>
<dbReference type="SMART" id="SM00591">
    <property type="entry name" value="RWD"/>
    <property type="match status" value="1"/>
</dbReference>
<dbReference type="PROSITE" id="PS51873">
    <property type="entry name" value="TRIAD"/>
    <property type="match status" value="1"/>
</dbReference>
<dbReference type="CDD" id="cd23821">
    <property type="entry name" value="RWD_IMPACT"/>
    <property type="match status" value="1"/>
</dbReference>
<proteinExistence type="inferred from homology"/>
<dbReference type="Proteomes" id="UP001202328">
    <property type="component" value="Unassembled WGS sequence"/>
</dbReference>
<gene>
    <name evidence="16" type="ORF">MKW98_011384</name>
</gene>
<dbReference type="Gene3D" id="3.30.40.10">
    <property type="entry name" value="Zinc/RING finger domain, C3HC4 (zinc finger)"/>
    <property type="match status" value="1"/>
</dbReference>
<evidence type="ECO:0000313" key="17">
    <source>
        <dbReference type="Proteomes" id="UP001202328"/>
    </source>
</evidence>
<dbReference type="PROSITE" id="PS50089">
    <property type="entry name" value="ZF_RING_2"/>
    <property type="match status" value="1"/>
</dbReference>
<dbReference type="InterPro" id="IPR001841">
    <property type="entry name" value="Znf_RING"/>
</dbReference>
<organism evidence="16 17">
    <name type="scientific">Papaver atlanticum</name>
    <dbReference type="NCBI Taxonomy" id="357466"/>
    <lineage>
        <taxon>Eukaryota</taxon>
        <taxon>Viridiplantae</taxon>
        <taxon>Streptophyta</taxon>
        <taxon>Embryophyta</taxon>
        <taxon>Tracheophyta</taxon>
        <taxon>Spermatophyta</taxon>
        <taxon>Magnoliopsida</taxon>
        <taxon>Ranunculales</taxon>
        <taxon>Papaveraceae</taxon>
        <taxon>Papaveroideae</taxon>
        <taxon>Papaver</taxon>
    </lineage>
</organism>
<dbReference type="GO" id="GO:0016567">
    <property type="term" value="P:protein ubiquitination"/>
    <property type="evidence" value="ECO:0007669"/>
    <property type="project" value="InterPro"/>
</dbReference>
<dbReference type="PANTHER" id="PTHR11685">
    <property type="entry name" value="RBR FAMILY RING FINGER AND IBR DOMAIN-CONTAINING"/>
    <property type="match status" value="1"/>
</dbReference>
<evidence type="ECO:0000256" key="6">
    <source>
        <dbReference type="ARBA" id="ARBA00022679"/>
    </source>
</evidence>
<evidence type="ECO:0000256" key="9">
    <source>
        <dbReference type="ARBA" id="ARBA00022771"/>
    </source>
</evidence>
<evidence type="ECO:0000256" key="1">
    <source>
        <dbReference type="ARBA" id="ARBA00001798"/>
    </source>
</evidence>
<comment type="caution">
    <text evidence="16">The sequence shown here is derived from an EMBL/GenBank/DDBJ whole genome shotgun (WGS) entry which is preliminary data.</text>
</comment>
<feature type="domain" description="RING-type" evidence="15">
    <location>
        <begin position="265"/>
        <end position="474"/>
    </location>
</feature>
<dbReference type="SUPFAM" id="SSF54495">
    <property type="entry name" value="UBC-like"/>
    <property type="match status" value="1"/>
</dbReference>
<dbReference type="FunFam" id="3.30.40.10:FF:000358">
    <property type="entry name" value="RBR-type E3 ubiquitin transferase"/>
    <property type="match status" value="1"/>
</dbReference>
<keyword evidence="7" id="KW-0479">Metal-binding</keyword>
<feature type="compositionally biased region" description="Polar residues" evidence="13">
    <location>
        <begin position="1"/>
        <end position="23"/>
    </location>
</feature>
<reference evidence="16" key="1">
    <citation type="submission" date="2022-04" db="EMBL/GenBank/DDBJ databases">
        <title>A functionally conserved STORR gene fusion in Papaver species that diverged 16.8 million years ago.</title>
        <authorList>
            <person name="Catania T."/>
        </authorList>
    </citation>
    <scope>NUCLEOTIDE SEQUENCE</scope>
    <source>
        <strain evidence="16">S-188037</strain>
    </source>
</reference>
<accession>A0AAD4XKU6</accession>
<dbReference type="InterPro" id="IPR002867">
    <property type="entry name" value="IBR_dom"/>
</dbReference>